<sequence>MQFIKLALALATAFSAGSASAAPPSWRLQHLADGALQAGLKPSPELGDMEFLVACKPGAYVAEIEFRSTNDHSGAQASAKPHDSMLTIEVNGKAHGPVSADLVYDEPDAAWHFRVPVPTTGWVWRELASARTIVVQSPDRTVEIPMAEAAAALAVMNRACS</sequence>
<reference evidence="2" key="1">
    <citation type="journal article" date="2014" name="Int. J. Syst. Evol. Microbiol.">
        <title>Complete genome sequence of Corynebacterium casei LMG S-19264T (=DSM 44701T), isolated from a smear-ripened cheese.</title>
        <authorList>
            <consortium name="US DOE Joint Genome Institute (JGI-PGF)"/>
            <person name="Walter F."/>
            <person name="Albersmeier A."/>
            <person name="Kalinowski J."/>
            <person name="Ruckert C."/>
        </authorList>
    </citation>
    <scope>NUCLEOTIDE SEQUENCE</scope>
    <source>
        <strain evidence="2">CGMCC 1.12214</strain>
    </source>
</reference>
<evidence type="ECO:0000313" key="3">
    <source>
        <dbReference type="Proteomes" id="UP000603912"/>
    </source>
</evidence>
<dbReference type="AlphaFoldDB" id="A0A917I6K3"/>
<evidence type="ECO:0000256" key="1">
    <source>
        <dbReference type="SAM" id="SignalP"/>
    </source>
</evidence>
<dbReference type="EMBL" id="BMES01000001">
    <property type="protein sequence ID" value="GGH15804.1"/>
    <property type="molecule type" value="Genomic_DNA"/>
</dbReference>
<proteinExistence type="predicted"/>
<comment type="caution">
    <text evidence="2">The sequence shown here is derived from an EMBL/GenBank/DDBJ whole genome shotgun (WGS) entry which is preliminary data.</text>
</comment>
<accession>A0A917I6K3</accession>
<gene>
    <name evidence="2" type="ORF">GCM10007036_16020</name>
</gene>
<dbReference type="Proteomes" id="UP000603912">
    <property type="component" value="Unassembled WGS sequence"/>
</dbReference>
<keyword evidence="3" id="KW-1185">Reference proteome</keyword>
<organism evidence="2 3">
    <name type="scientific">Alsobacter metallidurans</name>
    <dbReference type="NCBI Taxonomy" id="340221"/>
    <lineage>
        <taxon>Bacteria</taxon>
        <taxon>Pseudomonadati</taxon>
        <taxon>Pseudomonadota</taxon>
        <taxon>Alphaproteobacteria</taxon>
        <taxon>Hyphomicrobiales</taxon>
        <taxon>Alsobacteraceae</taxon>
        <taxon>Alsobacter</taxon>
    </lineage>
</organism>
<keyword evidence="1" id="KW-0732">Signal</keyword>
<dbReference type="RefSeq" id="WP_188517122.1">
    <property type="nucleotide sequence ID" value="NZ_BMES01000001.1"/>
</dbReference>
<evidence type="ECO:0000313" key="2">
    <source>
        <dbReference type="EMBL" id="GGH15804.1"/>
    </source>
</evidence>
<feature type="chain" id="PRO_5037041786" evidence="1">
    <location>
        <begin position="22"/>
        <end position="161"/>
    </location>
</feature>
<reference evidence="2" key="2">
    <citation type="submission" date="2020-09" db="EMBL/GenBank/DDBJ databases">
        <authorList>
            <person name="Sun Q."/>
            <person name="Zhou Y."/>
        </authorList>
    </citation>
    <scope>NUCLEOTIDE SEQUENCE</scope>
    <source>
        <strain evidence="2">CGMCC 1.12214</strain>
    </source>
</reference>
<name>A0A917I6K3_9HYPH</name>
<protein>
    <submittedName>
        <fullName evidence="2">Uncharacterized protein</fullName>
    </submittedName>
</protein>
<feature type="signal peptide" evidence="1">
    <location>
        <begin position="1"/>
        <end position="21"/>
    </location>
</feature>